<dbReference type="EC" id="2.4.1.256" evidence="4"/>
<dbReference type="Pfam" id="PF04922">
    <property type="entry name" value="DIE2_ALG10"/>
    <property type="match status" value="1"/>
</dbReference>
<keyword evidence="9" id="KW-0256">Endoplasmic reticulum</keyword>
<comment type="similarity">
    <text evidence="3">Belongs to the ALG10 glucosyltransferase family.</text>
</comment>
<evidence type="ECO:0000256" key="13">
    <source>
        <dbReference type="ARBA" id="ARBA00044727"/>
    </source>
</evidence>
<feature type="transmembrane region" description="Helical" evidence="15">
    <location>
        <begin position="360"/>
        <end position="381"/>
    </location>
</feature>
<name>A0ABR3X3T2_9PEZI</name>
<protein>
    <recommendedName>
        <fullName evidence="5">Dol-P-Glc:Glc(2)Man(9)GlcNAc(2)-PP-Dol alpha-1,2-glucosyltransferase</fullName>
        <ecNumber evidence="4">2.4.1.256</ecNumber>
    </recommendedName>
    <alternativeName>
        <fullName evidence="12">Asparagine-linked glycosylation protein 10</fullName>
    </alternativeName>
</protein>
<evidence type="ECO:0000256" key="6">
    <source>
        <dbReference type="ARBA" id="ARBA00022676"/>
    </source>
</evidence>
<keyword evidence="17" id="KW-1185">Reference proteome</keyword>
<keyword evidence="8 15" id="KW-0812">Transmembrane</keyword>
<evidence type="ECO:0000256" key="7">
    <source>
        <dbReference type="ARBA" id="ARBA00022679"/>
    </source>
</evidence>
<evidence type="ECO:0000256" key="12">
    <source>
        <dbReference type="ARBA" id="ARBA00032069"/>
    </source>
</evidence>
<feature type="transmembrane region" description="Helical" evidence="15">
    <location>
        <begin position="619"/>
        <end position="638"/>
    </location>
</feature>
<proteinExistence type="inferred from homology"/>
<evidence type="ECO:0000256" key="5">
    <source>
        <dbReference type="ARBA" id="ARBA00018512"/>
    </source>
</evidence>
<evidence type="ECO:0000256" key="2">
    <source>
        <dbReference type="ARBA" id="ARBA00004922"/>
    </source>
</evidence>
<dbReference type="EMBL" id="JAZHXJ010000171">
    <property type="protein sequence ID" value="KAL1870563.1"/>
    <property type="molecule type" value="Genomic_DNA"/>
</dbReference>
<dbReference type="InterPro" id="IPR016900">
    <property type="entry name" value="Alg10"/>
</dbReference>
<feature type="transmembrane region" description="Helical" evidence="15">
    <location>
        <begin position="413"/>
        <end position="435"/>
    </location>
</feature>
<keyword evidence="6" id="KW-0328">Glycosyltransferase</keyword>
<sequence length="662" mass="74963">MASLIQPLLDPANRRYMETCLVLLYLSSRSLFSSWKQPRRQTNLYFLIDLGSVLLFVFCLQWWRTVNRTAPDPYMDEIFHVPQASRYCEGKFWEWDDKITTPPGLYYLSVLHNRILGYACTTESFRYINCLGIVLVDRLAWLCRESLEGRSQLTTSSLSPLSLYADHSAVNIALFPPLFFFSGLYYTDVLSTAVVLGAYYDHLRRLRHLQTGWIQDLWTLLLGIVALSMRQTNVFWVVVYMGSMEAIHALKSLKPRPAGKPKFSSLVELCGFYLRRYSLGDIHDPPLSLAQPLDCLLGAISIAIAALCNIGLILKLVWPRIAILASFVLFVIWNGGVVLGDKSNHIATLHLAQMLYIWPLFAFFSAPLLLGPVAFAAVRFWQPRQKLAKKSSPETEKGSSTDTRTSEALVHRLFFAIFVLGALLVACGVVKYSTIVHPFTLADNRHYMFYVFRYTILRSIGLRYALIAVYALSAWLVWQRLAGCPADSTLAPKLDDEPWHINTPFPSAALKMAQQDGNKKNKKNPSGDDTGASSLVMTLSHPECTSSRAPATSATLFWFLSTALSLVTAPLVEPRYFILPWIFWRLLVPAWPLATLVSTRSFQESGPVLRLLRKIDPTVGFETLWLLAINVATMYIFVTRPFVWYDPEGVPLDGGRIQRFIW</sequence>
<accession>A0ABR3X3T2</accession>
<comment type="pathway">
    <text evidence="2">Protein modification; protein glycosylation.</text>
</comment>
<reference evidence="16 17" key="1">
    <citation type="journal article" date="2024" name="Commun. Biol.">
        <title>Comparative genomic analysis of thermophilic fungi reveals convergent evolutionary adaptations and gene losses.</title>
        <authorList>
            <person name="Steindorff A.S."/>
            <person name="Aguilar-Pontes M.V."/>
            <person name="Robinson A.J."/>
            <person name="Andreopoulos B."/>
            <person name="LaButti K."/>
            <person name="Kuo A."/>
            <person name="Mondo S."/>
            <person name="Riley R."/>
            <person name="Otillar R."/>
            <person name="Haridas S."/>
            <person name="Lipzen A."/>
            <person name="Grimwood J."/>
            <person name="Schmutz J."/>
            <person name="Clum A."/>
            <person name="Reid I.D."/>
            <person name="Moisan M.C."/>
            <person name="Butler G."/>
            <person name="Nguyen T.T.M."/>
            <person name="Dewar K."/>
            <person name="Conant G."/>
            <person name="Drula E."/>
            <person name="Henrissat B."/>
            <person name="Hansel C."/>
            <person name="Singer S."/>
            <person name="Hutchinson M.I."/>
            <person name="de Vries R.P."/>
            <person name="Natvig D.O."/>
            <person name="Powell A.J."/>
            <person name="Tsang A."/>
            <person name="Grigoriev I.V."/>
        </authorList>
    </citation>
    <scope>NUCLEOTIDE SEQUENCE [LARGE SCALE GENOMIC DNA]</scope>
    <source>
        <strain evidence="16 17">ATCC 24622</strain>
    </source>
</reference>
<evidence type="ECO:0000256" key="10">
    <source>
        <dbReference type="ARBA" id="ARBA00022989"/>
    </source>
</evidence>
<gene>
    <name evidence="16" type="ORF">VTK73DRAFT_2538</name>
</gene>
<comment type="function">
    <text evidence="13">Dol-P-Glc:Glc(2)Man(9)GlcNAc(2)-PP-Dol alpha-1,2-glucosyltransferase that operates in the biosynthetic pathway of dolichol-linked oligosaccharides, the glycan precursors employed in protein asparagine (N)-glycosylation. The assembly of dolichol-linked oligosaccharides begins on the cytosolic side of the endoplasmic reticulum membrane and finishes in its lumen. The sequential addition of sugars to dolichol pyrophosphate produces dolichol-linked oligosaccharides containing fourteen sugars, including two GlcNAcs, nine mannoses and three glucoses. Once assembled, the oligosaccharide is transferred from the lipid to nascent proteins by oligosaccharyltransferases. In the lumen of the endoplasmic reticulum, adds the third and last glucose residue from dolichyl phosphate glucose (Dol-P-Glc) onto the lipid-linked oligosaccharide intermediate Glc(2)Man(9)GlcNAc(2)-PP-Dol to produce Glc(3)Man(9)GlcNAc(2)-PP-Dol.</text>
</comment>
<comment type="catalytic activity">
    <reaction evidence="14">
        <text>an alpha-D-Glc-(1-&gt;3)-alpha-D-Glc-(1-&gt;3)-alpha-D-Man-(1-&gt;2)-alpha-D-Man-(1-&gt;2)-alpha-D-Man-(1-&gt;3)-[alpha-D-Man-(1-&gt;2)-alpha-D-Man-(1-&gt;3)-[alpha-D-Man-(1-&gt;2)-alpha-D-Man-(1-&gt;6)]-alpha-D-Man-(1-&gt;6)]-beta-D-Man-(1-&gt;4)-beta-D-GlcNAc-(1-&gt;4)-alpha-D-GlcNAc-diphospho-di-trans,poly-cis-dolichol + a di-trans,poly-cis-dolichyl beta-D-glucosyl phosphate = a alpha-D-Glc-(1-&gt;2)-alpha-D-Glc-(1-&gt;3)-alpha-D-Glc-(1-&gt;3)-alpha-D-Man-(1-&gt;2)-alpha-D-Man-(1-&gt;2)-alpha-D-Man-(1-&gt;3)-[alpha-D-Man-(1-&gt;2)-alpha-D-Man-(1-&gt;3)-[alpha-D-Man-(1-&gt;2)-alpha-D-Man-(1-&gt;6)]-alpha-D-Man-(1-&gt;6)]-beta-D-Man-(1-&gt;4)-beta-D-GlcNAc-(1-&gt;4)-alpha-D-GlcNAc-diphospho-di-trans,poly-cis-dolichol + a di-trans,poly-cis-dolichyl phosphate + H(+)</text>
        <dbReference type="Rhea" id="RHEA:29543"/>
        <dbReference type="Rhea" id="RHEA-COMP:19498"/>
        <dbReference type="Rhea" id="RHEA-COMP:19502"/>
        <dbReference type="Rhea" id="RHEA-COMP:19512"/>
        <dbReference type="Rhea" id="RHEA-COMP:19522"/>
        <dbReference type="ChEBI" id="CHEBI:15378"/>
        <dbReference type="ChEBI" id="CHEBI:57525"/>
        <dbReference type="ChEBI" id="CHEBI:57683"/>
        <dbReference type="ChEBI" id="CHEBI:132522"/>
        <dbReference type="ChEBI" id="CHEBI:132523"/>
        <dbReference type="EC" id="2.4.1.256"/>
    </reaction>
    <physiologicalReaction direction="left-to-right" evidence="14">
        <dbReference type="Rhea" id="RHEA:29544"/>
    </physiologicalReaction>
</comment>
<evidence type="ECO:0000256" key="14">
    <source>
        <dbReference type="ARBA" id="ARBA00048064"/>
    </source>
</evidence>
<evidence type="ECO:0000256" key="15">
    <source>
        <dbReference type="SAM" id="Phobius"/>
    </source>
</evidence>
<keyword evidence="11 15" id="KW-0472">Membrane</keyword>
<dbReference type="PANTHER" id="PTHR12989">
    <property type="entry name" value="ALPHA-1,2-GLUCOSYLTRANSFERASE ALG10"/>
    <property type="match status" value="1"/>
</dbReference>
<organism evidence="16 17">
    <name type="scientific">Phialemonium thermophilum</name>
    <dbReference type="NCBI Taxonomy" id="223376"/>
    <lineage>
        <taxon>Eukaryota</taxon>
        <taxon>Fungi</taxon>
        <taxon>Dikarya</taxon>
        <taxon>Ascomycota</taxon>
        <taxon>Pezizomycotina</taxon>
        <taxon>Sordariomycetes</taxon>
        <taxon>Sordariomycetidae</taxon>
        <taxon>Cephalothecales</taxon>
        <taxon>Cephalothecaceae</taxon>
        <taxon>Phialemonium</taxon>
    </lineage>
</organism>
<evidence type="ECO:0000256" key="9">
    <source>
        <dbReference type="ARBA" id="ARBA00022824"/>
    </source>
</evidence>
<comment type="subcellular location">
    <subcellularLocation>
        <location evidence="1">Endoplasmic reticulum membrane</location>
        <topology evidence="1">Multi-pass membrane protein</topology>
    </subcellularLocation>
</comment>
<evidence type="ECO:0000256" key="11">
    <source>
        <dbReference type="ARBA" id="ARBA00023136"/>
    </source>
</evidence>
<evidence type="ECO:0000313" key="17">
    <source>
        <dbReference type="Proteomes" id="UP001586593"/>
    </source>
</evidence>
<keyword evidence="10 15" id="KW-1133">Transmembrane helix</keyword>
<evidence type="ECO:0000256" key="4">
    <source>
        <dbReference type="ARBA" id="ARBA00011967"/>
    </source>
</evidence>
<evidence type="ECO:0000313" key="16">
    <source>
        <dbReference type="EMBL" id="KAL1870563.1"/>
    </source>
</evidence>
<evidence type="ECO:0000256" key="3">
    <source>
        <dbReference type="ARBA" id="ARBA00010600"/>
    </source>
</evidence>
<evidence type="ECO:0000256" key="1">
    <source>
        <dbReference type="ARBA" id="ARBA00004477"/>
    </source>
</evidence>
<feature type="transmembrane region" description="Helical" evidence="15">
    <location>
        <begin position="16"/>
        <end position="32"/>
    </location>
</feature>
<feature type="transmembrane region" description="Helical" evidence="15">
    <location>
        <begin position="321"/>
        <end position="340"/>
    </location>
</feature>
<comment type="caution">
    <text evidence="16">The sequence shown here is derived from an EMBL/GenBank/DDBJ whole genome shotgun (WGS) entry which is preliminary data.</text>
</comment>
<feature type="transmembrane region" description="Helical" evidence="15">
    <location>
        <begin position="44"/>
        <end position="63"/>
    </location>
</feature>
<keyword evidence="7" id="KW-0808">Transferase</keyword>
<feature type="transmembrane region" description="Helical" evidence="15">
    <location>
        <begin position="220"/>
        <end position="242"/>
    </location>
</feature>
<evidence type="ECO:0000256" key="8">
    <source>
        <dbReference type="ARBA" id="ARBA00022692"/>
    </source>
</evidence>
<feature type="transmembrane region" description="Helical" evidence="15">
    <location>
        <begin position="455"/>
        <end position="478"/>
    </location>
</feature>
<feature type="transmembrane region" description="Helical" evidence="15">
    <location>
        <begin position="178"/>
        <end position="200"/>
    </location>
</feature>
<dbReference type="PANTHER" id="PTHR12989:SF10">
    <property type="entry name" value="DOL-P-GLC:GLC(2)MAN(9)GLCNAC(2)-PP-DOL ALPHA-1,2-GLUCOSYLTRANSFERASE-RELATED"/>
    <property type="match status" value="1"/>
</dbReference>
<dbReference type="Proteomes" id="UP001586593">
    <property type="component" value="Unassembled WGS sequence"/>
</dbReference>
<feature type="transmembrane region" description="Helical" evidence="15">
    <location>
        <begin position="296"/>
        <end position="314"/>
    </location>
</feature>